<reference evidence="2 3" key="1">
    <citation type="submission" date="2020-04" db="EMBL/GenBank/DDBJ databases">
        <title>Paeniglutamicibacter sp. ANT13_2, a novel actinomycete isolated from sediment in Antarctica.</title>
        <authorList>
            <person name="Sakdapetsiri C."/>
            <person name="Pinyakong O."/>
        </authorList>
    </citation>
    <scope>NUCLEOTIDE SEQUENCE [LARGE SCALE GENOMIC DNA]</scope>
    <source>
        <strain evidence="2 3">ANT13_2</strain>
    </source>
</reference>
<sequence>MESSQHPSTPNPASKKSGDVEVLVYAAPKFWPFMGIGALLGVIIAFISAYSGEESADFTRAAVAGFLSVGFAFVGVTLACIAFLIVDRITRKKARRALAVPMGAAEHQ</sequence>
<dbReference type="SUPFAM" id="SSF103473">
    <property type="entry name" value="MFS general substrate transporter"/>
    <property type="match status" value="1"/>
</dbReference>
<evidence type="ECO:0008006" key="4">
    <source>
        <dbReference type="Google" id="ProtNLM"/>
    </source>
</evidence>
<gene>
    <name evidence="2" type="ORF">HED64_00745</name>
</gene>
<dbReference type="RefSeq" id="WP_168150240.1">
    <property type="nucleotide sequence ID" value="NZ_JAAWVT010000001.1"/>
</dbReference>
<accession>A0ABX1G0L5</accession>
<protein>
    <recommendedName>
        <fullName evidence="4">MFS transporter</fullName>
    </recommendedName>
</protein>
<evidence type="ECO:0000313" key="2">
    <source>
        <dbReference type="EMBL" id="NKG19230.1"/>
    </source>
</evidence>
<evidence type="ECO:0000256" key="1">
    <source>
        <dbReference type="SAM" id="Phobius"/>
    </source>
</evidence>
<keyword evidence="1" id="KW-1133">Transmembrane helix</keyword>
<name>A0ABX1G0L5_9MICC</name>
<keyword evidence="3" id="KW-1185">Reference proteome</keyword>
<keyword evidence="1" id="KW-0472">Membrane</keyword>
<organism evidence="2 3">
    <name type="scientific">Paeniglutamicibacter terrestris</name>
    <dbReference type="NCBI Taxonomy" id="2723403"/>
    <lineage>
        <taxon>Bacteria</taxon>
        <taxon>Bacillati</taxon>
        <taxon>Actinomycetota</taxon>
        <taxon>Actinomycetes</taxon>
        <taxon>Micrococcales</taxon>
        <taxon>Micrococcaceae</taxon>
        <taxon>Paeniglutamicibacter</taxon>
    </lineage>
</organism>
<feature type="transmembrane region" description="Helical" evidence="1">
    <location>
        <begin position="62"/>
        <end position="86"/>
    </location>
</feature>
<proteinExistence type="predicted"/>
<dbReference type="InterPro" id="IPR036259">
    <property type="entry name" value="MFS_trans_sf"/>
</dbReference>
<comment type="caution">
    <text evidence="2">The sequence shown here is derived from an EMBL/GenBank/DDBJ whole genome shotgun (WGS) entry which is preliminary data.</text>
</comment>
<feature type="transmembrane region" description="Helical" evidence="1">
    <location>
        <begin position="30"/>
        <end position="50"/>
    </location>
</feature>
<dbReference type="EMBL" id="JAAWVT010000001">
    <property type="protein sequence ID" value="NKG19230.1"/>
    <property type="molecule type" value="Genomic_DNA"/>
</dbReference>
<evidence type="ECO:0000313" key="3">
    <source>
        <dbReference type="Proteomes" id="UP000746595"/>
    </source>
</evidence>
<keyword evidence="1" id="KW-0812">Transmembrane</keyword>
<dbReference type="Proteomes" id="UP000746595">
    <property type="component" value="Unassembled WGS sequence"/>
</dbReference>